<gene>
    <name evidence="3" type="ORF">GGQ55_002941</name>
</gene>
<dbReference type="EMBL" id="JACBZT010000001">
    <property type="protein sequence ID" value="NYJ06663.1"/>
    <property type="molecule type" value="Genomic_DNA"/>
</dbReference>
<keyword evidence="2" id="KW-0732">Signal</keyword>
<comment type="caution">
    <text evidence="3">The sequence shown here is derived from an EMBL/GenBank/DDBJ whole genome shotgun (WGS) entry which is preliminary data.</text>
</comment>
<protein>
    <submittedName>
        <fullName evidence="3">Uncharacterized protein</fullName>
    </submittedName>
</protein>
<feature type="signal peptide" evidence="2">
    <location>
        <begin position="1"/>
        <end position="30"/>
    </location>
</feature>
<sequence>MSRISRTLLRAAVPATALAFGLAFAGPASADTVDVNVYDTDANGYIDAYGFDNSGDGYEDTWAIDWNEDGVVEQIAADTNLDGYADTWAFDSDEDGYVEEVGVDTDGDAYPDVWGVDENLDGYTDTLYYDVDHDGYADYYEPADSTAYAYASVSYVFVEADGWVYWEATAEYGYSSSSLADDDSGIEAAADQPQRADAASPESTGVLQEILDALSA</sequence>
<dbReference type="RefSeq" id="WP_179717944.1">
    <property type="nucleotide sequence ID" value="NZ_JACBZT010000001.1"/>
</dbReference>
<feature type="region of interest" description="Disordered" evidence="1">
    <location>
        <begin position="177"/>
        <end position="203"/>
    </location>
</feature>
<reference evidence="3 4" key="1">
    <citation type="submission" date="2020-07" db="EMBL/GenBank/DDBJ databases">
        <title>Sequencing the genomes of 1000 actinobacteria strains.</title>
        <authorList>
            <person name="Klenk H.-P."/>
        </authorList>
    </citation>
    <scope>NUCLEOTIDE SEQUENCE [LARGE SCALE GENOMIC DNA]</scope>
    <source>
        <strain evidence="3 4">DSM 104001</strain>
    </source>
</reference>
<evidence type="ECO:0000256" key="2">
    <source>
        <dbReference type="SAM" id="SignalP"/>
    </source>
</evidence>
<proteinExistence type="predicted"/>
<feature type="chain" id="PRO_5032273178" evidence="2">
    <location>
        <begin position="31"/>
        <end position="216"/>
    </location>
</feature>
<dbReference type="Proteomes" id="UP000541969">
    <property type="component" value="Unassembled WGS sequence"/>
</dbReference>
<name>A0A853CL13_9ACTN</name>
<evidence type="ECO:0000313" key="4">
    <source>
        <dbReference type="Proteomes" id="UP000541969"/>
    </source>
</evidence>
<feature type="compositionally biased region" description="Low complexity" evidence="1">
    <location>
        <begin position="188"/>
        <end position="199"/>
    </location>
</feature>
<dbReference type="AlphaFoldDB" id="A0A853CL13"/>
<organism evidence="3 4">
    <name type="scientific">Petropleomorpha daqingensis</name>
    <dbReference type="NCBI Taxonomy" id="2026353"/>
    <lineage>
        <taxon>Bacteria</taxon>
        <taxon>Bacillati</taxon>
        <taxon>Actinomycetota</taxon>
        <taxon>Actinomycetes</taxon>
        <taxon>Geodermatophilales</taxon>
        <taxon>Geodermatophilaceae</taxon>
        <taxon>Petropleomorpha</taxon>
    </lineage>
</organism>
<evidence type="ECO:0000313" key="3">
    <source>
        <dbReference type="EMBL" id="NYJ06663.1"/>
    </source>
</evidence>
<keyword evidence="4" id="KW-1185">Reference proteome</keyword>
<evidence type="ECO:0000256" key="1">
    <source>
        <dbReference type="SAM" id="MobiDB-lite"/>
    </source>
</evidence>
<accession>A0A853CL13</accession>